<evidence type="ECO:0000313" key="2">
    <source>
        <dbReference type="WBParaSite" id="PgB09_g076_t04"/>
    </source>
</evidence>
<sequence length="79" mass="9052">MECRFLLNVVIGQRTPIFELLTSKDESLLIRGDALFVLNLRLNIFDCIGCLYFQCDGFTGKSLDEDLHTAAQSQHEMQR</sequence>
<proteinExistence type="predicted"/>
<organism evidence="1 3">
    <name type="scientific">Parascaris univalens</name>
    <name type="common">Nematode worm</name>
    <dbReference type="NCBI Taxonomy" id="6257"/>
    <lineage>
        <taxon>Eukaryota</taxon>
        <taxon>Metazoa</taxon>
        <taxon>Ecdysozoa</taxon>
        <taxon>Nematoda</taxon>
        <taxon>Chromadorea</taxon>
        <taxon>Rhabditida</taxon>
        <taxon>Spirurina</taxon>
        <taxon>Ascaridomorpha</taxon>
        <taxon>Ascaridoidea</taxon>
        <taxon>Ascarididae</taxon>
        <taxon>Parascaris</taxon>
    </lineage>
</organism>
<accession>A0A914ZTG7</accession>
<reference evidence="2 3" key="1">
    <citation type="submission" date="2022-11" db="UniProtKB">
        <authorList>
            <consortium name="WormBaseParasite"/>
        </authorList>
    </citation>
    <scope>IDENTIFICATION</scope>
</reference>
<keyword evidence="1" id="KW-1185">Reference proteome</keyword>
<evidence type="ECO:0000313" key="1">
    <source>
        <dbReference type="Proteomes" id="UP000887569"/>
    </source>
</evidence>
<protein>
    <submittedName>
        <fullName evidence="2 3">Uncharacterized protein</fullName>
    </submittedName>
</protein>
<dbReference type="Proteomes" id="UP000887569">
    <property type="component" value="Unplaced"/>
</dbReference>
<evidence type="ECO:0000313" key="3">
    <source>
        <dbReference type="WBParaSite" id="PgB09_g076_t05"/>
    </source>
</evidence>
<dbReference type="AlphaFoldDB" id="A0A914ZTG7"/>
<name>A0A914ZTG7_PARUN</name>
<dbReference type="WBParaSite" id="PgB09_g076_t05">
    <property type="protein sequence ID" value="PgB09_g076_t05"/>
    <property type="gene ID" value="PgB09_g076"/>
</dbReference>
<dbReference type="WBParaSite" id="PgB09_g076_t04">
    <property type="protein sequence ID" value="PgB09_g076_t04"/>
    <property type="gene ID" value="PgB09_g076"/>
</dbReference>